<evidence type="ECO:0000313" key="2">
    <source>
        <dbReference type="EMBL" id="QJB04113.1"/>
    </source>
</evidence>
<evidence type="ECO:0008006" key="3">
    <source>
        <dbReference type="Google" id="ProtNLM"/>
    </source>
</evidence>
<name>A0A6M3MEN7_9ZZZZ</name>
<feature type="compositionally biased region" description="Acidic residues" evidence="1">
    <location>
        <begin position="405"/>
        <end position="416"/>
    </location>
</feature>
<reference evidence="2" key="1">
    <citation type="submission" date="2020-03" db="EMBL/GenBank/DDBJ databases">
        <title>The deep terrestrial virosphere.</title>
        <authorList>
            <person name="Holmfeldt K."/>
            <person name="Nilsson E."/>
            <person name="Simone D."/>
            <person name="Lopez-Fernandez M."/>
            <person name="Wu X."/>
            <person name="de Brujin I."/>
            <person name="Lundin D."/>
            <person name="Andersson A."/>
            <person name="Bertilsson S."/>
            <person name="Dopson M."/>
        </authorList>
    </citation>
    <scope>NUCLEOTIDE SEQUENCE</scope>
    <source>
        <strain evidence="2">MM171B00466</strain>
    </source>
</reference>
<sequence>MPFVKSPIIQERIDEAIISLDASAGAGLFTRGKEISQPRSISGYYAWYENDGVVFSSVNGLSEAATGLGYYNNMPKGYKKEGDEIPKPVELVNELGKELQLDSVTPNICRNMLIAGFCPVEVQIEKFPSKCAIKVIHPETVKGIVLGGDEYHGIESIVQKVGNKKPVTIKGENLAWFVNNQIGNDRQGKSIIKPVSKLLAIKEAAVTNMGKIIDRYLAPLIIFKSTQSIAGLKAAIEEREADEDIYLGNLHPDEIKDVAQPIEISGEARFTEFISYIDQLIYIGLYAPNLYYWRNATEASARVLSDMVDRNVRAIQRSMKRGIEAGLYQRLMDANNIDVLPRLNWGVEKTGIEDIQLENIISTAMQIGMFNEANLQALLTMGGIDVGKLGYGGEAPPEEKPPIEVEPEEEPEEGEDKIERLFG</sequence>
<protein>
    <recommendedName>
        <fullName evidence="3">Portal protein</fullName>
    </recommendedName>
</protein>
<proteinExistence type="predicted"/>
<evidence type="ECO:0000256" key="1">
    <source>
        <dbReference type="SAM" id="MobiDB-lite"/>
    </source>
</evidence>
<gene>
    <name evidence="2" type="ORF">MM171B00466_0017</name>
</gene>
<accession>A0A6M3MEN7</accession>
<dbReference type="EMBL" id="MT143872">
    <property type="protein sequence ID" value="QJB04113.1"/>
    <property type="molecule type" value="Genomic_DNA"/>
</dbReference>
<organism evidence="2">
    <name type="scientific">viral metagenome</name>
    <dbReference type="NCBI Taxonomy" id="1070528"/>
    <lineage>
        <taxon>unclassified sequences</taxon>
        <taxon>metagenomes</taxon>
        <taxon>organismal metagenomes</taxon>
    </lineage>
</organism>
<feature type="region of interest" description="Disordered" evidence="1">
    <location>
        <begin position="390"/>
        <end position="423"/>
    </location>
</feature>
<dbReference type="AlphaFoldDB" id="A0A6M3MEN7"/>